<dbReference type="PANTHER" id="PTHR33434">
    <property type="entry name" value="DEGV DOMAIN-CONTAINING PROTEIN DR_1986-RELATED"/>
    <property type="match status" value="1"/>
</dbReference>
<dbReference type="KEGG" id="schj:DDV21_003695"/>
<dbReference type="PANTHER" id="PTHR33434:SF8">
    <property type="entry name" value="DEGV DOMAIN-CONTAINING PROTEIN SPR1019"/>
    <property type="match status" value="1"/>
</dbReference>
<accession>A0A346NB48</accession>
<dbReference type="OrthoDB" id="5429275at2"/>
<proteinExistence type="predicted"/>
<evidence type="ECO:0000313" key="5">
    <source>
        <dbReference type="Proteomes" id="UP000246115"/>
    </source>
</evidence>
<evidence type="ECO:0000313" key="2">
    <source>
        <dbReference type="EMBL" id="AXQ78243.1"/>
    </source>
</evidence>
<dbReference type="SUPFAM" id="SSF82549">
    <property type="entry name" value="DAK1/DegV-like"/>
    <property type="match status" value="1"/>
</dbReference>
<keyword evidence="7" id="KW-1185">Reference proteome</keyword>
<name>A0A372KL69_9STRE</name>
<dbReference type="Proteomes" id="UP000246115">
    <property type="component" value="Chromosome"/>
</dbReference>
<sequence length="278" mass="29937">MGKIKIVTDSSMTIEPGLVEELDITVVPLSVMIDGTVYSDSDLKEEGKFLSMMQNSKNLPKTSQPPVGLFAEVYERLTKEGAEHIVSIHLTHSLSGTVEAARQGANLAGADVTVIDSTFTDQSMKFQVVEAAKLAKSGSSLSDILTAVKDVCAKTELFIGVSTLENLVKGGRIGRVTGAITSLLNIKVVMELKDHELITVIKGRGIKTFYKWLDSFIEHARGRKIAELGISYCGTADMANAFREKLSVLGAPIAVLETGSIIQTHTGEGAFAVMVRYE</sequence>
<dbReference type="EMBL" id="CP031733">
    <property type="protein sequence ID" value="AXQ78243.1"/>
    <property type="molecule type" value="Genomic_DNA"/>
</dbReference>
<dbReference type="InterPro" id="IPR050270">
    <property type="entry name" value="DegV_domain_contain"/>
</dbReference>
<dbReference type="EMBL" id="QVQY01000026">
    <property type="protein sequence ID" value="RFU50470.1"/>
    <property type="molecule type" value="Genomic_DNA"/>
</dbReference>
<reference evidence="3 7" key="1">
    <citation type="submission" date="2018-08" db="EMBL/GenBank/DDBJ databases">
        <title>Draft genome of Streptococcus sp .nov. Z2.</title>
        <authorList>
            <person name="Tian Z."/>
        </authorList>
    </citation>
    <scope>NUCLEOTIDE SEQUENCE [LARGE SCALE GENOMIC DNA]</scope>
    <source>
        <strain evidence="3 7">Z2</strain>
    </source>
</reference>
<evidence type="ECO:0000313" key="3">
    <source>
        <dbReference type="EMBL" id="RFU50470.1"/>
    </source>
</evidence>
<evidence type="ECO:0000313" key="6">
    <source>
        <dbReference type="Proteomes" id="UP000262901"/>
    </source>
</evidence>
<dbReference type="Proteomes" id="UP000262901">
    <property type="component" value="Unassembled WGS sequence"/>
</dbReference>
<reference evidence="5" key="3">
    <citation type="submission" date="2018-08" db="EMBL/GenBank/DDBJ databases">
        <title>Streptococcus chenjunshii sp. nov., isolated from stools sample of the Tibetan antelope in the Qinghai-Tibet plateau, China.</title>
        <authorList>
            <person name="Tian Z."/>
        </authorList>
    </citation>
    <scope>NUCLEOTIDE SEQUENCE [LARGE SCALE GENOMIC DNA]</scope>
    <source>
        <strain evidence="5">Z15</strain>
    </source>
</reference>
<dbReference type="PROSITE" id="PS51482">
    <property type="entry name" value="DEGV"/>
    <property type="match status" value="1"/>
</dbReference>
<gene>
    <name evidence="2" type="ORF">DDV21_003695</name>
    <name evidence="3" type="ORF">DDV22_08655</name>
    <name evidence="4" type="ORF">DDV23_08370</name>
</gene>
<dbReference type="GO" id="GO:0008289">
    <property type="term" value="F:lipid binding"/>
    <property type="evidence" value="ECO:0007669"/>
    <property type="project" value="UniProtKB-KW"/>
</dbReference>
<evidence type="ECO:0000313" key="4">
    <source>
        <dbReference type="EMBL" id="RFU52674.1"/>
    </source>
</evidence>
<dbReference type="InterPro" id="IPR003797">
    <property type="entry name" value="DegV"/>
</dbReference>
<protein>
    <submittedName>
        <fullName evidence="4">DegV family protein</fullName>
    </submittedName>
</protein>
<dbReference type="EMBL" id="QVQZ01000022">
    <property type="protein sequence ID" value="RFU52674.1"/>
    <property type="molecule type" value="Genomic_DNA"/>
</dbReference>
<reference evidence="4 6" key="2">
    <citation type="submission" date="2018-08" db="EMBL/GenBank/DDBJ databases">
        <title>Draft genome of Streptococcus sp. nov. Z1.</title>
        <authorList>
            <person name="Tian Z."/>
        </authorList>
    </citation>
    <scope>NUCLEOTIDE SEQUENCE [LARGE SCALE GENOMIC DNA]</scope>
    <source>
        <strain evidence="4">Z1</strain>
        <strain evidence="6">Z1(2018)</strain>
    </source>
</reference>
<dbReference type="Gene3D" id="3.30.1180.10">
    <property type="match status" value="1"/>
</dbReference>
<keyword evidence="1" id="KW-0446">Lipid-binding</keyword>
<evidence type="ECO:0000256" key="1">
    <source>
        <dbReference type="ARBA" id="ARBA00023121"/>
    </source>
</evidence>
<dbReference type="Pfam" id="PF02645">
    <property type="entry name" value="DegV"/>
    <property type="match status" value="1"/>
</dbReference>
<reference evidence="2" key="4">
    <citation type="journal article" date="2019" name="Int. J. Syst. Evol. Microbiol.">
        <title>Streptococcus chenjunshii sp. nov. isolated from feces of Tibetan antelopes.</title>
        <authorList>
            <person name="Tian Z."/>
            <person name="Lu S."/>
            <person name="Jin D."/>
            <person name="Yang J."/>
            <person name="Pu J."/>
            <person name="Lai X.H."/>
            <person name="Bai X.N."/>
            <person name="Wu X.M."/>
            <person name="Li J."/>
            <person name="Wang S."/>
            <person name="Xu J."/>
        </authorList>
    </citation>
    <scope>NUCLEOTIDE SEQUENCE</scope>
    <source>
        <strain evidence="2">Z15</strain>
    </source>
</reference>
<dbReference type="Proteomes" id="UP000264056">
    <property type="component" value="Unassembled WGS sequence"/>
</dbReference>
<organism evidence="4 6">
    <name type="scientific">Streptococcus chenjunshii</name>
    <dbReference type="NCBI Taxonomy" id="2173853"/>
    <lineage>
        <taxon>Bacteria</taxon>
        <taxon>Bacillati</taxon>
        <taxon>Bacillota</taxon>
        <taxon>Bacilli</taxon>
        <taxon>Lactobacillales</taxon>
        <taxon>Streptococcaceae</taxon>
        <taxon>Streptococcus</taxon>
    </lineage>
</organism>
<dbReference type="InterPro" id="IPR043168">
    <property type="entry name" value="DegV_C"/>
</dbReference>
<accession>A0A372KL69</accession>
<dbReference type="RefSeq" id="WP_116878648.1">
    <property type="nucleotide sequence ID" value="NZ_CP031733.1"/>
</dbReference>
<dbReference type="AlphaFoldDB" id="A0A372KL69"/>
<evidence type="ECO:0000313" key="7">
    <source>
        <dbReference type="Proteomes" id="UP000264056"/>
    </source>
</evidence>
<dbReference type="Gene3D" id="3.40.50.10170">
    <property type="match status" value="1"/>
</dbReference>
<dbReference type="NCBIfam" id="TIGR00762">
    <property type="entry name" value="DegV"/>
    <property type="match status" value="1"/>
</dbReference>